<evidence type="ECO:0000313" key="3">
    <source>
        <dbReference type="Proteomes" id="UP000324222"/>
    </source>
</evidence>
<feature type="region of interest" description="Disordered" evidence="1">
    <location>
        <begin position="1"/>
        <end position="117"/>
    </location>
</feature>
<feature type="compositionally biased region" description="Acidic residues" evidence="1">
    <location>
        <begin position="97"/>
        <end position="107"/>
    </location>
</feature>
<name>A0A5B7I1X6_PORTR</name>
<proteinExistence type="predicted"/>
<reference evidence="2 3" key="1">
    <citation type="submission" date="2019-05" db="EMBL/GenBank/DDBJ databases">
        <title>Another draft genome of Portunus trituberculatus and its Hox gene families provides insights of decapod evolution.</title>
        <authorList>
            <person name="Jeong J.-H."/>
            <person name="Song I."/>
            <person name="Kim S."/>
            <person name="Choi T."/>
            <person name="Kim D."/>
            <person name="Ryu S."/>
            <person name="Kim W."/>
        </authorList>
    </citation>
    <scope>NUCLEOTIDE SEQUENCE [LARGE SCALE GENOMIC DNA]</scope>
    <source>
        <tissue evidence="2">Muscle</tissue>
    </source>
</reference>
<comment type="caution">
    <text evidence="2">The sequence shown here is derived from an EMBL/GenBank/DDBJ whole genome shotgun (WGS) entry which is preliminary data.</text>
</comment>
<dbReference type="AlphaFoldDB" id="A0A5B7I1X6"/>
<sequence>MRRRRGTEMEVEEQEEKRSRGRQGDERYGSGKSSVGRDWKREDERGEGMGTHREFFSERLRVSKGEAQRDDDLKTRHKTVLREVEEDDKEEYKSEKVEEEDKNEEEDEKRRGSGGGW</sequence>
<organism evidence="2 3">
    <name type="scientific">Portunus trituberculatus</name>
    <name type="common">Swimming crab</name>
    <name type="synonym">Neptunus trituberculatus</name>
    <dbReference type="NCBI Taxonomy" id="210409"/>
    <lineage>
        <taxon>Eukaryota</taxon>
        <taxon>Metazoa</taxon>
        <taxon>Ecdysozoa</taxon>
        <taxon>Arthropoda</taxon>
        <taxon>Crustacea</taxon>
        <taxon>Multicrustacea</taxon>
        <taxon>Malacostraca</taxon>
        <taxon>Eumalacostraca</taxon>
        <taxon>Eucarida</taxon>
        <taxon>Decapoda</taxon>
        <taxon>Pleocyemata</taxon>
        <taxon>Brachyura</taxon>
        <taxon>Eubrachyura</taxon>
        <taxon>Portunoidea</taxon>
        <taxon>Portunidae</taxon>
        <taxon>Portuninae</taxon>
        <taxon>Portunus</taxon>
    </lineage>
</organism>
<feature type="compositionally biased region" description="Basic and acidic residues" evidence="1">
    <location>
        <begin position="15"/>
        <end position="74"/>
    </location>
</feature>
<dbReference type="Proteomes" id="UP000324222">
    <property type="component" value="Unassembled WGS sequence"/>
</dbReference>
<accession>A0A5B7I1X6</accession>
<dbReference type="EMBL" id="VSRR010042141">
    <property type="protein sequence ID" value="MPC75909.1"/>
    <property type="molecule type" value="Genomic_DNA"/>
</dbReference>
<gene>
    <name evidence="2" type="ORF">E2C01_070309</name>
</gene>
<keyword evidence="3" id="KW-1185">Reference proteome</keyword>
<protein>
    <submittedName>
        <fullName evidence="2">Uncharacterized protein</fullName>
    </submittedName>
</protein>
<evidence type="ECO:0000313" key="2">
    <source>
        <dbReference type="EMBL" id="MPC75909.1"/>
    </source>
</evidence>
<evidence type="ECO:0000256" key="1">
    <source>
        <dbReference type="SAM" id="MobiDB-lite"/>
    </source>
</evidence>